<accession>A0A0B5NIV6</accession>
<dbReference type="KEGG" id="btw:BF38_413"/>
<feature type="transmembrane region" description="Helical" evidence="7">
    <location>
        <begin position="152"/>
        <end position="176"/>
    </location>
</feature>
<evidence type="ECO:0000313" key="11">
    <source>
        <dbReference type="Proteomes" id="UP000031876"/>
    </source>
</evidence>
<gene>
    <name evidence="9" type="ORF">BF38_413</name>
    <name evidence="10" type="ORF">FOC89_09820</name>
</gene>
<protein>
    <submittedName>
        <fullName evidence="10">DMT family transporter</fullName>
    </submittedName>
    <submittedName>
        <fullName evidence="9">EamA-like transporter family protein</fullName>
    </submittedName>
</protein>
<evidence type="ECO:0000256" key="7">
    <source>
        <dbReference type="SAM" id="Phobius"/>
    </source>
</evidence>
<feature type="transmembrane region" description="Helical" evidence="7">
    <location>
        <begin position="285"/>
        <end position="301"/>
    </location>
</feature>
<dbReference type="EMBL" id="CP009335">
    <property type="protein sequence ID" value="AJG77684.1"/>
    <property type="molecule type" value="Genomic_DNA"/>
</dbReference>
<feature type="transmembrane region" description="Helical" evidence="7">
    <location>
        <begin position="40"/>
        <end position="58"/>
    </location>
</feature>
<dbReference type="AlphaFoldDB" id="A0A0B5NIV6"/>
<evidence type="ECO:0000256" key="6">
    <source>
        <dbReference type="ARBA" id="ARBA00023136"/>
    </source>
</evidence>
<dbReference type="InterPro" id="IPR051258">
    <property type="entry name" value="Diverse_Substrate_Transporter"/>
</dbReference>
<reference evidence="10 12" key="2">
    <citation type="submission" date="2020-05" db="EMBL/GenBank/DDBJ databases">
        <title>FDA dAtabase for Regulatory Grade micrObial Sequences (FDA-ARGOS): Supporting development and validation of Infectious Disease Dx tests.</title>
        <authorList>
            <person name="Nelson B."/>
            <person name="Plummer A."/>
            <person name="Tallon L."/>
            <person name="Sadzewicz L."/>
            <person name="Zhao X."/>
            <person name="Vavikolanu K."/>
            <person name="Mehta A."/>
            <person name="Aluvathingal J."/>
            <person name="Nadendla S."/>
            <person name="Myers T."/>
            <person name="Yan Y."/>
            <person name="Sichtig H."/>
        </authorList>
    </citation>
    <scope>NUCLEOTIDE SEQUENCE [LARGE SCALE GENOMIC DNA]</scope>
    <source>
        <strain evidence="10 12">FDAARGOS_795</strain>
    </source>
</reference>
<feature type="domain" description="EamA" evidence="8">
    <location>
        <begin position="8"/>
        <end position="145"/>
    </location>
</feature>
<feature type="transmembrane region" description="Helical" evidence="7">
    <location>
        <begin position="231"/>
        <end position="248"/>
    </location>
</feature>
<feature type="transmembrane region" description="Helical" evidence="7">
    <location>
        <begin position="70"/>
        <end position="90"/>
    </location>
</feature>
<comment type="similarity">
    <text evidence="2">Belongs to the EamA transporter family.</text>
</comment>
<dbReference type="InterPro" id="IPR037185">
    <property type="entry name" value="EmrE-like"/>
</dbReference>
<comment type="subcellular location">
    <subcellularLocation>
        <location evidence="1">Cell membrane</location>
        <topology evidence="1">Multi-pass membrane protein</topology>
    </subcellularLocation>
</comment>
<feature type="domain" description="EamA" evidence="8">
    <location>
        <begin position="162"/>
        <end position="298"/>
    </location>
</feature>
<keyword evidence="3" id="KW-1003">Cell membrane</keyword>
<keyword evidence="6 7" id="KW-0472">Membrane</keyword>
<evidence type="ECO:0000259" key="8">
    <source>
        <dbReference type="Pfam" id="PF00892"/>
    </source>
</evidence>
<keyword evidence="4 7" id="KW-0812">Transmembrane</keyword>
<dbReference type="Pfam" id="PF00892">
    <property type="entry name" value="EamA"/>
    <property type="match status" value="2"/>
</dbReference>
<evidence type="ECO:0000313" key="12">
    <source>
        <dbReference type="Proteomes" id="UP000501107"/>
    </source>
</evidence>
<proteinExistence type="inferred from homology"/>
<dbReference type="PANTHER" id="PTHR42920:SF14">
    <property type="entry name" value="TRANSPORTER, DRUG_METABOLITE EXPORTER FAMILY"/>
    <property type="match status" value="1"/>
</dbReference>
<feature type="transmembrane region" description="Helical" evidence="7">
    <location>
        <begin position="129"/>
        <end position="146"/>
    </location>
</feature>
<evidence type="ECO:0000256" key="3">
    <source>
        <dbReference type="ARBA" id="ARBA00022475"/>
    </source>
</evidence>
<feature type="transmembrane region" description="Helical" evidence="7">
    <location>
        <begin position="188"/>
        <end position="211"/>
    </location>
</feature>
<name>A0A0B5NIV6_BACTU</name>
<feature type="transmembrane region" description="Helical" evidence="7">
    <location>
        <begin position="260"/>
        <end position="279"/>
    </location>
</feature>
<organism evidence="10 12">
    <name type="scientific">Bacillus thuringiensis</name>
    <dbReference type="NCBI Taxonomy" id="1428"/>
    <lineage>
        <taxon>Bacteria</taxon>
        <taxon>Bacillati</taxon>
        <taxon>Bacillota</taxon>
        <taxon>Bacilli</taxon>
        <taxon>Bacillales</taxon>
        <taxon>Bacillaceae</taxon>
        <taxon>Bacillus</taxon>
        <taxon>Bacillus cereus group</taxon>
    </lineage>
</organism>
<evidence type="ECO:0000313" key="9">
    <source>
        <dbReference type="EMBL" id="AJG77684.1"/>
    </source>
</evidence>
<evidence type="ECO:0000256" key="1">
    <source>
        <dbReference type="ARBA" id="ARBA00004651"/>
    </source>
</evidence>
<evidence type="ECO:0000256" key="4">
    <source>
        <dbReference type="ARBA" id="ARBA00022692"/>
    </source>
</evidence>
<dbReference type="Proteomes" id="UP000031876">
    <property type="component" value="Chromosome"/>
</dbReference>
<dbReference type="GO" id="GO:0005886">
    <property type="term" value="C:plasma membrane"/>
    <property type="evidence" value="ECO:0007669"/>
    <property type="project" value="UniProtKB-SubCell"/>
</dbReference>
<dbReference type="PANTHER" id="PTHR42920">
    <property type="entry name" value="OS03G0707200 PROTEIN-RELATED"/>
    <property type="match status" value="1"/>
</dbReference>
<dbReference type="EMBL" id="CP053980">
    <property type="protein sequence ID" value="QKH24296.1"/>
    <property type="molecule type" value="Genomic_DNA"/>
</dbReference>
<reference evidence="9 11" key="1">
    <citation type="journal article" date="2015" name="Genome Announc.">
        <title>Complete genome sequences for 35 biothreat assay-relevant bacillus species.</title>
        <authorList>
            <person name="Johnson S.L."/>
            <person name="Daligault H.E."/>
            <person name="Davenport K.W."/>
            <person name="Jaissle J."/>
            <person name="Frey K.G."/>
            <person name="Ladner J.T."/>
            <person name="Broomall S.M."/>
            <person name="Bishop-Lilly K.A."/>
            <person name="Bruce D.C."/>
            <person name="Gibbons H.S."/>
            <person name="Coyne S.R."/>
            <person name="Lo C.C."/>
            <person name="Meincke L."/>
            <person name="Munk A.C."/>
            <person name="Koroleva G.I."/>
            <person name="Rosenzweig C.N."/>
            <person name="Palacios G.F."/>
            <person name="Redden C.L."/>
            <person name="Minogue T.D."/>
            <person name="Chain P.S."/>
        </authorList>
    </citation>
    <scope>NUCLEOTIDE SEQUENCE [LARGE SCALE GENOMIC DNA]</scope>
    <source>
        <strain evidence="9 11">HD1011</strain>
    </source>
</reference>
<evidence type="ECO:0000256" key="2">
    <source>
        <dbReference type="ARBA" id="ARBA00007362"/>
    </source>
</evidence>
<feature type="transmembrane region" description="Helical" evidence="7">
    <location>
        <begin position="96"/>
        <end position="117"/>
    </location>
</feature>
<dbReference type="InterPro" id="IPR000620">
    <property type="entry name" value="EamA_dom"/>
</dbReference>
<evidence type="ECO:0000256" key="5">
    <source>
        <dbReference type="ARBA" id="ARBA00022989"/>
    </source>
</evidence>
<dbReference type="SUPFAM" id="SSF103481">
    <property type="entry name" value="Multidrug resistance efflux transporter EmrE"/>
    <property type="match status" value="2"/>
</dbReference>
<sequence length="314" mass="34678">MNKKQMLLGSLLCLLAVTAWGFMFPVMANALQFIDPFFFTTIRYGSAAIIFLILLLMTEGTKSLRLEKKTLSLLFYGTVGFAGYGFLVFYGQQLAGTSGAIHAAMIQSLMPLIALLLQWITKNKRPQNYTFLCMFVALIGVMLVISKGNIHLLFGAASHLSTNILMLCGVTCWVIYTNGGASFQSWSPLRYTTLTCLFGSISLIVILTFLTYTNVVTVPSLSTIMNVRFELLYMSIIAGVIAVFCWNAGNRYISSINGILFMNLVPVLALIGSIFRGYTVDKIEIVGASLTIIALLCNNLWQRKESTKIPTSVR</sequence>
<dbReference type="Proteomes" id="UP000501107">
    <property type="component" value="Chromosome"/>
</dbReference>
<keyword evidence="5 7" id="KW-1133">Transmembrane helix</keyword>
<evidence type="ECO:0000313" key="10">
    <source>
        <dbReference type="EMBL" id="QKH24296.1"/>
    </source>
</evidence>
<dbReference type="RefSeq" id="WP_001036070.1">
    <property type="nucleotide sequence ID" value="NZ_CP009335.1"/>
</dbReference>